<dbReference type="InterPro" id="IPR002125">
    <property type="entry name" value="CMP_dCMP_dom"/>
</dbReference>
<dbReference type="GO" id="GO:0004623">
    <property type="term" value="F:phospholipase A2 activity"/>
    <property type="evidence" value="ECO:0007669"/>
    <property type="project" value="TreeGrafter"/>
</dbReference>
<dbReference type="InterPro" id="IPR016035">
    <property type="entry name" value="Acyl_Trfase/lysoPLipase"/>
</dbReference>
<dbReference type="GO" id="GO:0004622">
    <property type="term" value="F:phosphatidylcholine lysophospholipase activity"/>
    <property type="evidence" value="ECO:0007669"/>
    <property type="project" value="UniProtKB-EC"/>
</dbReference>
<feature type="domain" description="CMP/dCMP-type deaminase" evidence="11">
    <location>
        <begin position="5"/>
        <end position="122"/>
    </location>
</feature>
<dbReference type="GO" id="GO:0002100">
    <property type="term" value="P:tRNA wobble adenosine to inosine editing"/>
    <property type="evidence" value="ECO:0007669"/>
    <property type="project" value="InterPro"/>
</dbReference>
<dbReference type="GO" id="GO:0016740">
    <property type="term" value="F:transferase activity"/>
    <property type="evidence" value="ECO:0007669"/>
    <property type="project" value="UniProtKB-KW"/>
</dbReference>
<dbReference type="SUPFAM" id="SSF53927">
    <property type="entry name" value="Cytidine deaminase-like"/>
    <property type="match status" value="1"/>
</dbReference>
<keyword evidence="3" id="KW-0732">Signal</keyword>
<comment type="caution">
    <text evidence="12">The sequence shown here is derived from an EMBL/GenBank/DDBJ whole genome shotgun (WGS) entry which is preliminary data.</text>
</comment>
<dbReference type="Pfam" id="PF01735">
    <property type="entry name" value="PLA2_B"/>
    <property type="match status" value="4"/>
</dbReference>
<accession>A0A9P9BJA4</accession>
<keyword evidence="12" id="KW-0808">Transferase</keyword>
<comment type="similarity">
    <text evidence="1 9">Belongs to the lysophospholipase family.</text>
</comment>
<comment type="catalytic activity">
    <reaction evidence="9">
        <text>a 1-acyl-sn-glycero-3-phosphocholine + H2O = sn-glycerol 3-phosphocholine + a fatty acid + H(+)</text>
        <dbReference type="Rhea" id="RHEA:15177"/>
        <dbReference type="ChEBI" id="CHEBI:15377"/>
        <dbReference type="ChEBI" id="CHEBI:15378"/>
        <dbReference type="ChEBI" id="CHEBI:16870"/>
        <dbReference type="ChEBI" id="CHEBI:28868"/>
        <dbReference type="ChEBI" id="CHEBI:58168"/>
        <dbReference type="EC" id="3.1.1.5"/>
    </reaction>
</comment>
<evidence type="ECO:0000256" key="4">
    <source>
        <dbReference type="ARBA" id="ARBA00022801"/>
    </source>
</evidence>
<evidence type="ECO:0000259" key="10">
    <source>
        <dbReference type="PROSITE" id="PS51210"/>
    </source>
</evidence>
<evidence type="ECO:0000256" key="8">
    <source>
        <dbReference type="PROSITE-ProRule" id="PRU00555"/>
    </source>
</evidence>
<dbReference type="InterPro" id="IPR002642">
    <property type="entry name" value="LysoPLipase_cat_dom"/>
</dbReference>
<dbReference type="RefSeq" id="XP_046006210.1">
    <property type="nucleotide sequence ID" value="XM_046161234.1"/>
</dbReference>
<dbReference type="Gene3D" id="3.40.140.10">
    <property type="entry name" value="Cytidine Deaminase, domain 2"/>
    <property type="match status" value="1"/>
</dbReference>
<dbReference type="PROSITE" id="PS51210">
    <property type="entry name" value="PLA2C"/>
    <property type="match status" value="1"/>
</dbReference>
<gene>
    <name evidence="12" type="ORF">B0I36DRAFT_388267</name>
</gene>
<evidence type="ECO:0000256" key="1">
    <source>
        <dbReference type="ARBA" id="ARBA00008780"/>
    </source>
</evidence>
<name>A0A9P9BJA4_9PEZI</name>
<reference evidence="12" key="1">
    <citation type="journal article" date="2021" name="Nat. Commun.">
        <title>Genetic determinants of endophytism in the Arabidopsis root mycobiome.</title>
        <authorList>
            <person name="Mesny F."/>
            <person name="Miyauchi S."/>
            <person name="Thiergart T."/>
            <person name="Pickel B."/>
            <person name="Atanasova L."/>
            <person name="Karlsson M."/>
            <person name="Huettel B."/>
            <person name="Barry K.W."/>
            <person name="Haridas S."/>
            <person name="Chen C."/>
            <person name="Bauer D."/>
            <person name="Andreopoulos W."/>
            <person name="Pangilinan J."/>
            <person name="LaButti K."/>
            <person name="Riley R."/>
            <person name="Lipzen A."/>
            <person name="Clum A."/>
            <person name="Drula E."/>
            <person name="Henrissat B."/>
            <person name="Kohler A."/>
            <person name="Grigoriev I.V."/>
            <person name="Martin F.M."/>
            <person name="Hacquard S."/>
        </authorList>
    </citation>
    <scope>NUCLEOTIDE SEQUENCE</scope>
    <source>
        <strain evidence="12">MPI-CAGE-CH-0230</strain>
    </source>
</reference>
<keyword evidence="4 8" id="KW-0378">Hydrolase</keyword>
<organism evidence="12 13">
    <name type="scientific">Microdochium trichocladiopsis</name>
    <dbReference type="NCBI Taxonomy" id="1682393"/>
    <lineage>
        <taxon>Eukaryota</taxon>
        <taxon>Fungi</taxon>
        <taxon>Dikarya</taxon>
        <taxon>Ascomycota</taxon>
        <taxon>Pezizomycotina</taxon>
        <taxon>Sordariomycetes</taxon>
        <taxon>Xylariomycetidae</taxon>
        <taxon>Xylariales</taxon>
        <taxon>Microdochiaceae</taxon>
        <taxon>Microdochium</taxon>
    </lineage>
</organism>
<dbReference type="Gene3D" id="3.40.1090.10">
    <property type="entry name" value="Cytosolic phospholipase A2 catalytic domain"/>
    <property type="match status" value="2"/>
</dbReference>
<dbReference type="SUPFAM" id="SSF52151">
    <property type="entry name" value="FabD/lysophospholipase-like"/>
    <property type="match status" value="1"/>
</dbReference>
<keyword evidence="13" id="KW-1185">Reference proteome</keyword>
<evidence type="ECO:0000313" key="12">
    <source>
        <dbReference type="EMBL" id="KAH7017943.1"/>
    </source>
</evidence>
<dbReference type="GeneID" id="70190780"/>
<dbReference type="OrthoDB" id="4084751at2759"/>
<dbReference type="PANTHER" id="PTHR10728">
    <property type="entry name" value="CYTOSOLIC PHOSPHOLIPASE A2"/>
    <property type="match status" value="1"/>
</dbReference>
<sequence>MGISESDRVFLRQCVALAREALEAGDDAFGSVLVDGAGKVRYTDRNRTRTKQDVTWHPEFTIVVSAQTHMTPEERAAATVYTSGEHCQMCSTAHGYAGLGRIVFASSSGQFAQWLAELGVVERRVRSIPIRDVVPGLTVDGPDDETAAEVYKLHQARYGKLKVPFGPSYGETAPAIDLRKRRRDALEHGRWYICDARRPLLARLLVLLLLLEICSASSTGLVVVTIVTVIVVYRSHSPISSIMVVAKPILGAVAAAGLLSGISSSTVAAAEVARGVGAAELSPNETEWLRTRRNNTIEPMTAFLKRVNISGFDVDSFIRSASNDASVLPNIAIAASGGGYRALMNGAGFIAAADSRVAGANSTGGIGGLLQSATYLAGRSAAGRQLEHRAVAFDRSILVGPSAGALSEVEYWKGIYDSVEAKEAAGFNTSITDYWGRTLSFQLVNDTSGADERSPGTTAVSSNSTVFEFNPWELGSWDPTVYGFTPLEYLGSNFTNSTVSNATSQQCVRGFDQYGFVMGTSSSLFNELLLQNLSSRVPGGAQLVDGGEDLQNIPLDPLIQPARAVDVIFATDSSADINNWPNATALRATYVRSLTSIANGTQFPRIPSAETFINLGLNRRPTAFGYNAGIVTSNGTTNSGSSTVTGPVRYPLIVYVPNTPYTALSNVLTFQMSYDAATRNDIIQNGYNVATIGNGTIDSSWPTCVGCFVLQRSLVRSGAAIPTACQACYRRFCYNGTVDDTPVTAYNPIPFLQLTGSSTTGSSPSSAGTGPGASHTNGAVRATGTYSGAAAAFLLSVSALVALM</sequence>
<dbReference type="InterPro" id="IPR058535">
    <property type="entry name" value="MafB19-deam"/>
</dbReference>
<evidence type="ECO:0000256" key="9">
    <source>
        <dbReference type="RuleBase" id="RU362103"/>
    </source>
</evidence>
<dbReference type="GO" id="GO:0005829">
    <property type="term" value="C:cytosol"/>
    <property type="evidence" value="ECO:0007669"/>
    <property type="project" value="TreeGrafter"/>
</dbReference>
<keyword evidence="6 8" id="KW-0443">Lipid metabolism</keyword>
<dbReference type="GO" id="GO:0046475">
    <property type="term" value="P:glycerophospholipid catabolic process"/>
    <property type="evidence" value="ECO:0007669"/>
    <property type="project" value="TreeGrafter"/>
</dbReference>
<evidence type="ECO:0000256" key="7">
    <source>
        <dbReference type="ARBA" id="ARBA00023180"/>
    </source>
</evidence>
<feature type="domain" description="PLA2c" evidence="10">
    <location>
        <begin position="267"/>
        <end position="739"/>
    </location>
</feature>
<evidence type="ECO:0000259" key="11">
    <source>
        <dbReference type="PROSITE" id="PS51747"/>
    </source>
</evidence>
<dbReference type="PANTHER" id="PTHR10728:SF33">
    <property type="entry name" value="LYSOPHOSPHOLIPASE 1-RELATED"/>
    <property type="match status" value="1"/>
</dbReference>
<dbReference type="SMART" id="SM00022">
    <property type="entry name" value="PLAc"/>
    <property type="match status" value="1"/>
</dbReference>
<evidence type="ECO:0000256" key="2">
    <source>
        <dbReference type="ARBA" id="ARBA00013274"/>
    </source>
</evidence>
<dbReference type="Pfam" id="PF14437">
    <property type="entry name" value="MafB19-deam"/>
    <property type="match status" value="1"/>
</dbReference>
<dbReference type="InterPro" id="IPR016193">
    <property type="entry name" value="Cytidine_deaminase-like"/>
</dbReference>
<protein>
    <recommendedName>
        <fullName evidence="2 9">Lysophospholipase</fullName>
        <ecNumber evidence="2 9">3.1.1.5</ecNumber>
    </recommendedName>
</protein>
<dbReference type="Proteomes" id="UP000756346">
    <property type="component" value="Unassembled WGS sequence"/>
</dbReference>
<dbReference type="PROSITE" id="PS51747">
    <property type="entry name" value="CYT_DCMP_DEAMINASES_2"/>
    <property type="match status" value="1"/>
</dbReference>
<dbReference type="EMBL" id="JAGTJQ010000011">
    <property type="protein sequence ID" value="KAH7017943.1"/>
    <property type="molecule type" value="Genomic_DNA"/>
</dbReference>
<dbReference type="GO" id="GO:0005783">
    <property type="term" value="C:endoplasmic reticulum"/>
    <property type="evidence" value="ECO:0007669"/>
    <property type="project" value="TreeGrafter"/>
</dbReference>
<dbReference type="CDD" id="cd01285">
    <property type="entry name" value="nucleoside_deaminase"/>
    <property type="match status" value="1"/>
</dbReference>
<dbReference type="AlphaFoldDB" id="A0A9P9BJA4"/>
<evidence type="ECO:0000256" key="3">
    <source>
        <dbReference type="ARBA" id="ARBA00022729"/>
    </source>
</evidence>
<keyword evidence="5 8" id="KW-0442">Lipid degradation</keyword>
<proteinExistence type="inferred from homology"/>
<evidence type="ECO:0000256" key="6">
    <source>
        <dbReference type="ARBA" id="ARBA00023098"/>
    </source>
</evidence>
<keyword evidence="7" id="KW-0325">Glycoprotein</keyword>
<dbReference type="GO" id="GO:0052717">
    <property type="term" value="F:tRNA-specific adenosine-34 deaminase activity"/>
    <property type="evidence" value="ECO:0007669"/>
    <property type="project" value="UniProtKB-EC"/>
</dbReference>
<evidence type="ECO:0000256" key="5">
    <source>
        <dbReference type="ARBA" id="ARBA00022963"/>
    </source>
</evidence>
<evidence type="ECO:0000313" key="13">
    <source>
        <dbReference type="Proteomes" id="UP000756346"/>
    </source>
</evidence>
<dbReference type="EC" id="3.1.1.5" evidence="2 9"/>